<keyword evidence="5 9" id="KW-0812">Transmembrane</keyword>
<dbReference type="EMBL" id="JAAGOH010000016">
    <property type="protein sequence ID" value="NDY92286.1"/>
    <property type="molecule type" value="Genomic_DNA"/>
</dbReference>
<protein>
    <recommendedName>
        <fullName evidence="9">Cell division protein FtsQ</fullName>
    </recommendedName>
</protein>
<comment type="subunit">
    <text evidence="9">Part of a complex composed of FtsB, FtsL and FtsQ.</text>
</comment>
<gene>
    <name evidence="9" type="primary">ftsQ</name>
    <name evidence="11" type="ORF">G3A44_13945</name>
</gene>
<comment type="function">
    <text evidence="9">Essential cell division protein. May link together the upstream cell division proteins, which are predominantly cytoplasmic, with the downstream cell division proteins, which are predominantly periplasmic. May control correct divisome assembly.</text>
</comment>
<evidence type="ECO:0000313" key="11">
    <source>
        <dbReference type="EMBL" id="NDY92286.1"/>
    </source>
</evidence>
<dbReference type="Gene3D" id="3.10.20.310">
    <property type="entry name" value="membrane protein fhac"/>
    <property type="match status" value="1"/>
</dbReference>
<keyword evidence="6 9" id="KW-1133">Transmembrane helix</keyword>
<dbReference type="HAMAP" id="MF_00911">
    <property type="entry name" value="FtsQ_subfam"/>
    <property type="match status" value="1"/>
</dbReference>
<evidence type="ECO:0000256" key="9">
    <source>
        <dbReference type="HAMAP-Rule" id="MF_00911"/>
    </source>
</evidence>
<comment type="similarity">
    <text evidence="9">Belongs to the FtsQ/DivIB family. FtsQ subfamily.</text>
</comment>
<reference evidence="11 12" key="1">
    <citation type="submission" date="2020-02" db="EMBL/GenBank/DDBJ databases">
        <title>Ideonella bacterium strain TBM-1.</title>
        <authorList>
            <person name="Chen W.-M."/>
        </authorList>
    </citation>
    <scope>NUCLEOTIDE SEQUENCE [LARGE SCALE GENOMIC DNA]</scope>
    <source>
        <strain evidence="11 12">TBM-1</strain>
    </source>
</reference>
<organism evidence="11 12">
    <name type="scientific">Ideonella livida</name>
    <dbReference type="NCBI Taxonomy" id="2707176"/>
    <lineage>
        <taxon>Bacteria</taxon>
        <taxon>Pseudomonadati</taxon>
        <taxon>Pseudomonadota</taxon>
        <taxon>Betaproteobacteria</taxon>
        <taxon>Burkholderiales</taxon>
        <taxon>Sphaerotilaceae</taxon>
        <taxon>Ideonella</taxon>
    </lineage>
</organism>
<comment type="subcellular location">
    <subcellularLocation>
        <location evidence="9">Cell inner membrane</location>
        <topology evidence="9">Single-pass type II membrane protein</topology>
    </subcellularLocation>
    <subcellularLocation>
        <location evidence="1">Membrane</location>
    </subcellularLocation>
    <text evidence="9">Localizes to the division septum.</text>
</comment>
<keyword evidence="3 9" id="KW-0997">Cell inner membrane</keyword>
<dbReference type="InterPro" id="IPR013685">
    <property type="entry name" value="POTRA_FtsQ_type"/>
</dbReference>
<dbReference type="PANTHER" id="PTHR35851:SF1">
    <property type="entry name" value="CELL DIVISION PROTEIN FTSQ"/>
    <property type="match status" value="1"/>
</dbReference>
<dbReference type="GO" id="GO:0090529">
    <property type="term" value="P:cell septum assembly"/>
    <property type="evidence" value="ECO:0007669"/>
    <property type="project" value="InterPro"/>
</dbReference>
<evidence type="ECO:0000256" key="6">
    <source>
        <dbReference type="ARBA" id="ARBA00022989"/>
    </source>
</evidence>
<evidence type="ECO:0000256" key="4">
    <source>
        <dbReference type="ARBA" id="ARBA00022618"/>
    </source>
</evidence>
<keyword evidence="8 9" id="KW-0131">Cell cycle</keyword>
<evidence type="ECO:0000256" key="5">
    <source>
        <dbReference type="ARBA" id="ARBA00022692"/>
    </source>
</evidence>
<feature type="transmembrane region" description="Helical" evidence="9">
    <location>
        <begin position="24"/>
        <end position="43"/>
    </location>
</feature>
<evidence type="ECO:0000256" key="7">
    <source>
        <dbReference type="ARBA" id="ARBA00023136"/>
    </source>
</evidence>
<dbReference type="AlphaFoldDB" id="A0A7C9TN83"/>
<evidence type="ECO:0000256" key="1">
    <source>
        <dbReference type="ARBA" id="ARBA00004370"/>
    </source>
</evidence>
<dbReference type="GO" id="GO:0043093">
    <property type="term" value="P:FtsZ-dependent cytokinesis"/>
    <property type="evidence" value="ECO:0007669"/>
    <property type="project" value="UniProtKB-UniRule"/>
</dbReference>
<dbReference type="InterPro" id="IPR045335">
    <property type="entry name" value="FtsQ_C_sf"/>
</dbReference>
<dbReference type="Proteomes" id="UP000484255">
    <property type="component" value="Unassembled WGS sequence"/>
</dbReference>
<dbReference type="InterPro" id="IPR005548">
    <property type="entry name" value="Cell_div_FtsQ/DivIB_C"/>
</dbReference>
<evidence type="ECO:0000256" key="8">
    <source>
        <dbReference type="ARBA" id="ARBA00023306"/>
    </source>
</evidence>
<sequence length="266" mass="29520">MTRVDTPSTSLPLDLRLMRQATRAVWWLLALLGLAAAGVWVAHRPVFDFGGIQIQGQLQRSAVADLRASVLPQLAGNFVTMDLQRTREVFESAPWIRRAVVRRVFPNRLLVVVEEHQPVALWREPGEPDRLLNHLGEVFEADLGEVDGLPTLEGGAGQAGRLLDMYRMLQHRLRALDSAPVRVSLSGRGAWETELRNGEVIVLGQGNEAQVLGRLDTFMATLSQVLARGGSATWVRADLRYRNGYAVQWKPQPTESGRRGAQGHRG</sequence>
<dbReference type="InterPro" id="IPR034746">
    <property type="entry name" value="POTRA"/>
</dbReference>
<dbReference type="Pfam" id="PF08478">
    <property type="entry name" value="POTRA_1"/>
    <property type="match status" value="1"/>
</dbReference>
<evidence type="ECO:0000256" key="2">
    <source>
        <dbReference type="ARBA" id="ARBA00022475"/>
    </source>
</evidence>
<keyword evidence="12" id="KW-1185">Reference proteome</keyword>
<dbReference type="GO" id="GO:0032153">
    <property type="term" value="C:cell division site"/>
    <property type="evidence" value="ECO:0007669"/>
    <property type="project" value="UniProtKB-UniRule"/>
</dbReference>
<evidence type="ECO:0000313" key="12">
    <source>
        <dbReference type="Proteomes" id="UP000484255"/>
    </source>
</evidence>
<dbReference type="Pfam" id="PF03799">
    <property type="entry name" value="FtsQ_DivIB_C"/>
    <property type="match status" value="1"/>
</dbReference>
<dbReference type="InterPro" id="IPR026579">
    <property type="entry name" value="FtsQ"/>
</dbReference>
<evidence type="ECO:0000256" key="3">
    <source>
        <dbReference type="ARBA" id="ARBA00022519"/>
    </source>
</evidence>
<dbReference type="Gene3D" id="3.40.50.11690">
    <property type="entry name" value="Cell division protein FtsQ/DivIB"/>
    <property type="match status" value="1"/>
</dbReference>
<dbReference type="PANTHER" id="PTHR35851">
    <property type="entry name" value="CELL DIVISION PROTEIN FTSQ"/>
    <property type="match status" value="1"/>
</dbReference>
<dbReference type="RefSeq" id="WP_163458137.1">
    <property type="nucleotide sequence ID" value="NZ_JAAGOH010000016.1"/>
</dbReference>
<feature type="domain" description="POTRA" evidence="10">
    <location>
        <begin position="47"/>
        <end position="116"/>
    </location>
</feature>
<comment type="caution">
    <text evidence="11">The sequence shown here is derived from an EMBL/GenBank/DDBJ whole genome shotgun (WGS) entry which is preliminary data.</text>
</comment>
<proteinExistence type="inferred from homology"/>
<dbReference type="PROSITE" id="PS51779">
    <property type="entry name" value="POTRA"/>
    <property type="match status" value="1"/>
</dbReference>
<keyword evidence="2 9" id="KW-1003">Cell membrane</keyword>
<dbReference type="GO" id="GO:0005886">
    <property type="term" value="C:plasma membrane"/>
    <property type="evidence" value="ECO:0007669"/>
    <property type="project" value="UniProtKB-SubCell"/>
</dbReference>
<evidence type="ECO:0000259" key="10">
    <source>
        <dbReference type="PROSITE" id="PS51779"/>
    </source>
</evidence>
<name>A0A7C9TN83_9BURK</name>
<keyword evidence="4 9" id="KW-0132">Cell division</keyword>
<accession>A0A7C9TN83</accession>
<keyword evidence="7 9" id="KW-0472">Membrane</keyword>